<gene>
    <name evidence="11" type="ORF">WOLCODRAFT_165069</name>
</gene>
<dbReference type="PROSITE" id="PS51910">
    <property type="entry name" value="GH18_2"/>
    <property type="match status" value="1"/>
</dbReference>
<feature type="signal peptide" evidence="9">
    <location>
        <begin position="1"/>
        <end position="26"/>
    </location>
</feature>
<dbReference type="Proteomes" id="UP000218811">
    <property type="component" value="Unassembled WGS sequence"/>
</dbReference>
<dbReference type="CDD" id="cd00598">
    <property type="entry name" value="GH18_chitinase-like"/>
    <property type="match status" value="1"/>
</dbReference>
<evidence type="ECO:0000256" key="6">
    <source>
        <dbReference type="ARBA" id="ARBA00023326"/>
    </source>
</evidence>
<dbReference type="SUPFAM" id="SSF51445">
    <property type="entry name" value="(Trans)glycosidases"/>
    <property type="match status" value="1"/>
</dbReference>
<proteinExistence type="inferred from homology"/>
<accession>A0A2H3JZK5</accession>
<evidence type="ECO:0000256" key="2">
    <source>
        <dbReference type="ARBA" id="ARBA00022801"/>
    </source>
</evidence>
<keyword evidence="6" id="KW-0624">Polysaccharide degradation</keyword>
<evidence type="ECO:0000259" key="10">
    <source>
        <dbReference type="PROSITE" id="PS51910"/>
    </source>
</evidence>
<sequence length="336" mass="35905">MVAIPVSRLIFAALIGVAAHLAGAFAAPTESNGLGEKALEVKSRVIPSRRSTPSPPYFVEYFDAGVSGVTGAPPVSDVTGYNVFILAFLLVEGAWDNAEGWTQLTSDERSTIKSEYADAGISLMVSCFGSSDTPTSSGDDPTTLAQTFAAWVQEYDLDGIDVDYEDFDAFDAGTAEAWLVTFTTELRSLLPAGDYILTHAPVAPWFSPTMWTNGGYIEVDSQVGDLIDWYNVQFYNQGTTEYTTCAGLLNESSSTWPESALFQISANGVSLDKLVIGKPATTGDASSGYMSPSTLATCVEDAQGEGWDAGVMVWQYPDAGTSWIETVRADSWPVSS</sequence>
<dbReference type="GO" id="GO:0006032">
    <property type="term" value="P:chitin catabolic process"/>
    <property type="evidence" value="ECO:0007669"/>
    <property type="project" value="UniProtKB-KW"/>
</dbReference>
<comment type="catalytic activity">
    <reaction evidence="1">
        <text>Random endo-hydrolysis of N-acetyl-beta-D-glucosaminide (1-&gt;4)-beta-linkages in chitin and chitodextrins.</text>
        <dbReference type="EC" id="3.2.1.14"/>
    </reaction>
</comment>
<dbReference type="OMA" id="KNQGWNG"/>
<dbReference type="InterPro" id="IPR017853">
    <property type="entry name" value="GH"/>
</dbReference>
<feature type="domain" description="GH18" evidence="10">
    <location>
        <begin position="56"/>
        <end position="336"/>
    </location>
</feature>
<keyword evidence="12" id="KW-1185">Reference proteome</keyword>
<evidence type="ECO:0000256" key="4">
    <source>
        <dbReference type="ARBA" id="ARBA00023277"/>
    </source>
</evidence>
<dbReference type="PROSITE" id="PS01095">
    <property type="entry name" value="GH18_1"/>
    <property type="match status" value="1"/>
</dbReference>
<dbReference type="OrthoDB" id="3012298at2759"/>
<dbReference type="EMBL" id="KB468157">
    <property type="protein sequence ID" value="PCH44329.1"/>
    <property type="molecule type" value="Genomic_DNA"/>
</dbReference>
<keyword evidence="3" id="KW-0146">Chitin degradation</keyword>
<name>A0A2H3JZK5_WOLCO</name>
<protein>
    <submittedName>
        <fullName evidence="11">Glycoside hydrolase family 18 protein</fullName>
    </submittedName>
</protein>
<evidence type="ECO:0000256" key="5">
    <source>
        <dbReference type="ARBA" id="ARBA00023295"/>
    </source>
</evidence>
<dbReference type="Gene3D" id="3.20.20.80">
    <property type="entry name" value="Glycosidases"/>
    <property type="match status" value="1"/>
</dbReference>
<evidence type="ECO:0000313" key="11">
    <source>
        <dbReference type="EMBL" id="PCH44329.1"/>
    </source>
</evidence>
<dbReference type="Pfam" id="PF00704">
    <property type="entry name" value="Glyco_hydro_18"/>
    <property type="match status" value="1"/>
</dbReference>
<reference evidence="11 12" key="1">
    <citation type="journal article" date="2012" name="Science">
        <title>The Paleozoic origin of enzymatic lignin decomposition reconstructed from 31 fungal genomes.</title>
        <authorList>
            <person name="Floudas D."/>
            <person name="Binder M."/>
            <person name="Riley R."/>
            <person name="Barry K."/>
            <person name="Blanchette R.A."/>
            <person name="Henrissat B."/>
            <person name="Martinez A.T."/>
            <person name="Otillar R."/>
            <person name="Spatafora J.W."/>
            <person name="Yadav J.S."/>
            <person name="Aerts A."/>
            <person name="Benoit I."/>
            <person name="Boyd A."/>
            <person name="Carlson A."/>
            <person name="Copeland A."/>
            <person name="Coutinho P.M."/>
            <person name="de Vries R.P."/>
            <person name="Ferreira P."/>
            <person name="Findley K."/>
            <person name="Foster B."/>
            <person name="Gaskell J."/>
            <person name="Glotzer D."/>
            <person name="Gorecki P."/>
            <person name="Heitman J."/>
            <person name="Hesse C."/>
            <person name="Hori C."/>
            <person name="Igarashi K."/>
            <person name="Jurgens J.A."/>
            <person name="Kallen N."/>
            <person name="Kersten P."/>
            <person name="Kohler A."/>
            <person name="Kuees U."/>
            <person name="Kumar T.K.A."/>
            <person name="Kuo A."/>
            <person name="LaButti K."/>
            <person name="Larrondo L.F."/>
            <person name="Lindquist E."/>
            <person name="Ling A."/>
            <person name="Lombard V."/>
            <person name="Lucas S."/>
            <person name="Lundell T."/>
            <person name="Martin R."/>
            <person name="McLaughlin D.J."/>
            <person name="Morgenstern I."/>
            <person name="Morin E."/>
            <person name="Murat C."/>
            <person name="Nagy L.G."/>
            <person name="Nolan M."/>
            <person name="Ohm R.A."/>
            <person name="Patyshakuliyeva A."/>
            <person name="Rokas A."/>
            <person name="Ruiz-Duenas F.J."/>
            <person name="Sabat G."/>
            <person name="Salamov A."/>
            <person name="Samejima M."/>
            <person name="Schmutz J."/>
            <person name="Slot J.C."/>
            <person name="St John F."/>
            <person name="Stenlid J."/>
            <person name="Sun H."/>
            <person name="Sun S."/>
            <person name="Syed K."/>
            <person name="Tsang A."/>
            <person name="Wiebenga A."/>
            <person name="Young D."/>
            <person name="Pisabarro A."/>
            <person name="Eastwood D.C."/>
            <person name="Martin F."/>
            <person name="Cullen D."/>
            <person name="Grigoriev I.V."/>
            <person name="Hibbett D.S."/>
        </authorList>
    </citation>
    <scope>NUCLEOTIDE SEQUENCE [LARGE SCALE GENOMIC DNA]</scope>
    <source>
        <strain evidence="11 12">MD-104</strain>
    </source>
</reference>
<keyword evidence="4" id="KW-0119">Carbohydrate metabolism</keyword>
<comment type="similarity">
    <text evidence="8">Belongs to the glycosyl hydrolase 18 family.</text>
</comment>
<keyword evidence="9" id="KW-0732">Signal</keyword>
<dbReference type="GO" id="GO:0000272">
    <property type="term" value="P:polysaccharide catabolic process"/>
    <property type="evidence" value="ECO:0007669"/>
    <property type="project" value="UniProtKB-KW"/>
</dbReference>
<dbReference type="InterPro" id="IPR001579">
    <property type="entry name" value="Glyco_hydro_18_chit_AS"/>
</dbReference>
<evidence type="ECO:0000256" key="1">
    <source>
        <dbReference type="ARBA" id="ARBA00000822"/>
    </source>
</evidence>
<feature type="chain" id="PRO_5013910807" evidence="9">
    <location>
        <begin position="27"/>
        <end position="336"/>
    </location>
</feature>
<keyword evidence="2 7" id="KW-0378">Hydrolase</keyword>
<evidence type="ECO:0000313" key="12">
    <source>
        <dbReference type="Proteomes" id="UP000218811"/>
    </source>
</evidence>
<dbReference type="InterPro" id="IPR001223">
    <property type="entry name" value="Glyco_hydro18_cat"/>
</dbReference>
<evidence type="ECO:0000256" key="7">
    <source>
        <dbReference type="RuleBase" id="RU000489"/>
    </source>
</evidence>
<evidence type="ECO:0000256" key="8">
    <source>
        <dbReference type="RuleBase" id="RU004453"/>
    </source>
</evidence>
<keyword evidence="5 7" id="KW-0326">Glycosidase</keyword>
<dbReference type="GO" id="GO:0008843">
    <property type="term" value="F:endochitinase activity"/>
    <property type="evidence" value="ECO:0007669"/>
    <property type="project" value="UniProtKB-EC"/>
</dbReference>
<dbReference type="AlphaFoldDB" id="A0A2H3JZK5"/>
<evidence type="ECO:0000256" key="9">
    <source>
        <dbReference type="SAM" id="SignalP"/>
    </source>
</evidence>
<evidence type="ECO:0000256" key="3">
    <source>
        <dbReference type="ARBA" id="ARBA00023024"/>
    </source>
</evidence>
<organism evidence="11 12">
    <name type="scientific">Wolfiporia cocos (strain MD-104)</name>
    <name type="common">Brown rot fungus</name>
    <dbReference type="NCBI Taxonomy" id="742152"/>
    <lineage>
        <taxon>Eukaryota</taxon>
        <taxon>Fungi</taxon>
        <taxon>Dikarya</taxon>
        <taxon>Basidiomycota</taxon>
        <taxon>Agaricomycotina</taxon>
        <taxon>Agaricomycetes</taxon>
        <taxon>Polyporales</taxon>
        <taxon>Phaeolaceae</taxon>
        <taxon>Wolfiporia</taxon>
    </lineage>
</organism>